<organism evidence="5 6">
    <name type="scientific">Candidatus Chryseopegocella kryptomonas</name>
    <dbReference type="NCBI Taxonomy" id="1633643"/>
    <lineage>
        <taxon>Bacteria</taxon>
        <taxon>Pseudomonadati</taxon>
        <taxon>Candidatus Kryptoniota</taxon>
        <taxon>Candidatus Chryseopegocella</taxon>
    </lineage>
</organism>
<dbReference type="InterPro" id="IPR027417">
    <property type="entry name" value="P-loop_NTPase"/>
</dbReference>
<dbReference type="SUPFAM" id="SSF52540">
    <property type="entry name" value="P-loop containing nucleoside triphosphate hydrolases"/>
    <property type="match status" value="1"/>
</dbReference>
<protein>
    <submittedName>
        <fullName evidence="5">ABC-2 type transport system ATP-binding protein</fullName>
    </submittedName>
</protein>
<dbReference type="PANTHER" id="PTHR42939:SF1">
    <property type="entry name" value="ABC TRANSPORTER ATP-BINDING PROTEIN ALBC-RELATED"/>
    <property type="match status" value="1"/>
</dbReference>
<evidence type="ECO:0000256" key="1">
    <source>
        <dbReference type="ARBA" id="ARBA00022448"/>
    </source>
</evidence>
<dbReference type="InterPro" id="IPR003439">
    <property type="entry name" value="ABC_transporter-like_ATP-bd"/>
</dbReference>
<name>A0A0N7MW68_9BACT</name>
<dbReference type="SMART" id="SM00382">
    <property type="entry name" value="AAA"/>
    <property type="match status" value="1"/>
</dbReference>
<dbReference type="PANTHER" id="PTHR42939">
    <property type="entry name" value="ABC TRANSPORTER ATP-BINDING PROTEIN ALBC-RELATED"/>
    <property type="match status" value="1"/>
</dbReference>
<dbReference type="Pfam" id="PF00005">
    <property type="entry name" value="ABC_tran"/>
    <property type="match status" value="1"/>
</dbReference>
<accession>A0A0N7MW68</accession>
<keyword evidence="1" id="KW-0813">Transport</keyword>
<dbReference type="Gene3D" id="3.40.50.300">
    <property type="entry name" value="P-loop containing nucleotide triphosphate hydrolases"/>
    <property type="match status" value="1"/>
</dbReference>
<evidence type="ECO:0000256" key="2">
    <source>
        <dbReference type="ARBA" id="ARBA00022741"/>
    </source>
</evidence>
<dbReference type="Proteomes" id="UP000199197">
    <property type="component" value="Unassembled WGS sequence"/>
</dbReference>
<feature type="domain" description="ABC transporter" evidence="4">
    <location>
        <begin position="2"/>
        <end position="240"/>
    </location>
</feature>
<reference evidence="6" key="1">
    <citation type="submission" date="2015-11" db="EMBL/GenBank/DDBJ databases">
        <authorList>
            <person name="Varghese N."/>
        </authorList>
    </citation>
    <scope>NUCLEOTIDE SEQUENCE [LARGE SCALE GENOMIC DNA]</scope>
    <source>
        <strain evidence="6">JGI-23</strain>
    </source>
</reference>
<proteinExistence type="predicted"/>
<dbReference type="AlphaFoldDB" id="A0A0N7MW68"/>
<dbReference type="CDD" id="cd03230">
    <property type="entry name" value="ABC_DR_subfamily_A"/>
    <property type="match status" value="1"/>
</dbReference>
<dbReference type="InterPro" id="IPR051782">
    <property type="entry name" value="ABC_Transporter_VariousFunc"/>
</dbReference>
<evidence type="ECO:0000313" key="5">
    <source>
        <dbReference type="EMBL" id="CUS97803.1"/>
    </source>
</evidence>
<gene>
    <name evidence="5" type="ORF">JGI23_00365</name>
</gene>
<sequence>MIKVTHLTKVYKINRFLKRDKIIALDNVSFEINNGGIYGIVGPNGSGKTTLFKILMGLVIPTFGEVKIFNLSPSDPKCREIIGYLPENVIFPKYLTPDKILKLTGRLFSIEEEKLNSKIDDLLSFVELERWRNVEVRKFSKGMVKALGLIRSLINEPKILLLDEPFEGLDPEKRFLFKEFLKNFIETDRDRIVLINTHLLSDVEKICDQVLFLYKGKLIDKVKVSKLLDKYIIYLPFDKMNFDKFASIGGLFYNKGKAGLLIEGDKLNEVLFYLESNGIKRDLIELKKADVEEIYTYLISKARDCYG</sequence>
<keyword evidence="2" id="KW-0547">Nucleotide-binding</keyword>
<evidence type="ECO:0000313" key="6">
    <source>
        <dbReference type="Proteomes" id="UP000199197"/>
    </source>
</evidence>
<dbReference type="PROSITE" id="PS50893">
    <property type="entry name" value="ABC_TRANSPORTER_2"/>
    <property type="match status" value="1"/>
</dbReference>
<dbReference type="RefSeq" id="WP_092347586.1">
    <property type="nucleotide sequence ID" value="NZ_CZVW01000003.1"/>
</dbReference>
<keyword evidence="6" id="KW-1185">Reference proteome</keyword>
<dbReference type="InterPro" id="IPR003593">
    <property type="entry name" value="AAA+_ATPase"/>
</dbReference>
<keyword evidence="3 5" id="KW-0067">ATP-binding</keyword>
<dbReference type="OrthoDB" id="9809450at2"/>
<dbReference type="GO" id="GO:0005524">
    <property type="term" value="F:ATP binding"/>
    <property type="evidence" value="ECO:0007669"/>
    <property type="project" value="UniProtKB-KW"/>
</dbReference>
<dbReference type="GO" id="GO:0016887">
    <property type="term" value="F:ATP hydrolysis activity"/>
    <property type="evidence" value="ECO:0007669"/>
    <property type="project" value="InterPro"/>
</dbReference>
<dbReference type="EMBL" id="CZVW01000003">
    <property type="protein sequence ID" value="CUS97803.1"/>
    <property type="molecule type" value="Genomic_DNA"/>
</dbReference>
<evidence type="ECO:0000256" key="3">
    <source>
        <dbReference type="ARBA" id="ARBA00022840"/>
    </source>
</evidence>
<evidence type="ECO:0000259" key="4">
    <source>
        <dbReference type="PROSITE" id="PS50893"/>
    </source>
</evidence>